<dbReference type="InterPro" id="IPR054712">
    <property type="entry name" value="Cas3-like_dom"/>
</dbReference>
<dbReference type="AlphaFoldDB" id="A0A1I1MMM9"/>
<dbReference type="SUPFAM" id="SSF52540">
    <property type="entry name" value="P-loop containing nucleoside triphosphate hydrolases"/>
    <property type="match status" value="1"/>
</dbReference>
<evidence type="ECO:0000256" key="1">
    <source>
        <dbReference type="ARBA" id="ARBA00006847"/>
    </source>
</evidence>
<dbReference type="Proteomes" id="UP000199046">
    <property type="component" value="Unassembled WGS sequence"/>
</dbReference>
<dbReference type="PROSITE" id="PS51643">
    <property type="entry name" value="HD_CAS3"/>
    <property type="match status" value="1"/>
</dbReference>
<dbReference type="GO" id="GO:0004386">
    <property type="term" value="F:helicase activity"/>
    <property type="evidence" value="ECO:0007669"/>
    <property type="project" value="UniProtKB-KW"/>
</dbReference>
<evidence type="ECO:0000256" key="4">
    <source>
        <dbReference type="ARBA" id="ARBA00022723"/>
    </source>
</evidence>
<evidence type="ECO:0000256" key="8">
    <source>
        <dbReference type="ARBA" id="ARBA00022840"/>
    </source>
</evidence>
<evidence type="ECO:0000256" key="2">
    <source>
        <dbReference type="ARBA" id="ARBA00009046"/>
    </source>
</evidence>
<dbReference type="Gene3D" id="1.10.3210.30">
    <property type="match status" value="1"/>
</dbReference>
<dbReference type="EMBL" id="FOLY01000007">
    <property type="protein sequence ID" value="SFC86346.1"/>
    <property type="molecule type" value="Genomic_DNA"/>
</dbReference>
<dbReference type="RefSeq" id="WP_090135728.1">
    <property type="nucleotide sequence ID" value="NZ_FOLY01000007.1"/>
</dbReference>
<keyword evidence="6" id="KW-0378">Hydrolase</keyword>
<dbReference type="OrthoDB" id="9810236at2"/>
<keyword evidence="9" id="KW-0051">Antiviral defense</keyword>
<protein>
    <submittedName>
        <fullName evidence="12">CRISPR-associated helicase, Cas3 family</fullName>
    </submittedName>
</protein>
<comment type="similarity">
    <text evidence="2">In the central section; belongs to the CRISPR-associated helicase Cas3 family.</text>
</comment>
<gene>
    <name evidence="12" type="ORF">SAMN05421848_3045</name>
</gene>
<dbReference type="GO" id="GO:0003676">
    <property type="term" value="F:nucleic acid binding"/>
    <property type="evidence" value="ECO:0007669"/>
    <property type="project" value="InterPro"/>
</dbReference>
<dbReference type="PROSITE" id="PS51192">
    <property type="entry name" value="HELICASE_ATP_BIND_1"/>
    <property type="match status" value="1"/>
</dbReference>
<keyword evidence="5" id="KW-0547">Nucleotide-binding</keyword>
<dbReference type="Gene3D" id="3.40.50.300">
    <property type="entry name" value="P-loop containing nucleotide triphosphate hydrolases"/>
    <property type="match status" value="2"/>
</dbReference>
<evidence type="ECO:0000256" key="5">
    <source>
        <dbReference type="ARBA" id="ARBA00022741"/>
    </source>
</evidence>
<dbReference type="GO" id="GO:0016787">
    <property type="term" value="F:hydrolase activity"/>
    <property type="evidence" value="ECO:0007669"/>
    <property type="project" value="UniProtKB-KW"/>
</dbReference>
<dbReference type="SUPFAM" id="SSF109604">
    <property type="entry name" value="HD-domain/PDEase-like"/>
    <property type="match status" value="1"/>
</dbReference>
<proteinExistence type="inferred from homology"/>
<name>A0A1I1MMM9_9GAMM</name>
<evidence type="ECO:0000313" key="13">
    <source>
        <dbReference type="Proteomes" id="UP000199046"/>
    </source>
</evidence>
<dbReference type="InterPro" id="IPR014001">
    <property type="entry name" value="Helicase_ATP-bd"/>
</dbReference>
<dbReference type="Pfam" id="PF01966">
    <property type="entry name" value="HD"/>
    <property type="match status" value="1"/>
</dbReference>
<reference evidence="13" key="1">
    <citation type="submission" date="2016-10" db="EMBL/GenBank/DDBJ databases">
        <authorList>
            <person name="Varghese N."/>
            <person name="Submissions S."/>
        </authorList>
    </citation>
    <scope>NUCLEOTIDE SEQUENCE [LARGE SCALE GENOMIC DNA]</scope>
    <source>
        <strain evidence="13">DSM 23439</strain>
    </source>
</reference>
<dbReference type="InterPro" id="IPR006474">
    <property type="entry name" value="Helicase_Cas3_CRISPR-ass_core"/>
</dbReference>
<dbReference type="GO" id="GO:0051607">
    <property type="term" value="P:defense response to virus"/>
    <property type="evidence" value="ECO:0007669"/>
    <property type="project" value="UniProtKB-KW"/>
</dbReference>
<organism evidence="12 13">
    <name type="scientific">Kushneria avicenniae</name>
    <dbReference type="NCBI Taxonomy" id="402385"/>
    <lineage>
        <taxon>Bacteria</taxon>
        <taxon>Pseudomonadati</taxon>
        <taxon>Pseudomonadota</taxon>
        <taxon>Gammaproteobacteria</taxon>
        <taxon>Oceanospirillales</taxon>
        <taxon>Halomonadaceae</taxon>
        <taxon>Kushneria</taxon>
    </lineage>
</organism>
<dbReference type="GO" id="GO:0005524">
    <property type="term" value="F:ATP binding"/>
    <property type="evidence" value="ECO:0007669"/>
    <property type="project" value="UniProtKB-KW"/>
</dbReference>
<dbReference type="STRING" id="402385.SAMN05421848_3045"/>
<keyword evidence="13" id="KW-1185">Reference proteome</keyword>
<evidence type="ECO:0000259" key="10">
    <source>
        <dbReference type="PROSITE" id="PS51192"/>
    </source>
</evidence>
<keyword evidence="8" id="KW-0067">ATP-binding</keyword>
<sequence>MSFYAHSTTAGDEHDWQILVDHLETVARLASERAGRFGMAETGRVAGLLHDLGKYSADFQQRLQGAQKRVDHSTAGAIVARERFPGGVGDLLAYAIAGHHAGLANGRDNGERTSLTQRLQAEVPALADVWKQEVELPDDLASPSFSLCRDRAFFQYAFLTRMLFSCLVDADYLETEAFYARVAGEPVSRGGGPELATLRDALNAHLETFRADSDVNRLRREILEHVRQQAILTPGRFTLTVPTGGGKTLSSLAFALDHALTHGMDRVIYVIPFTSIVEQNAAVFRRALGLYGEAAVLEHHSAFDINDGHFDRDSRDKLKRDSENWDAPIVVTTAVQFFESLFAAKTSRCRKLHNIARSVVILDEAQTMPLSLLRPSVAALDELARNYHASIVLCTATQPALAETDEPERSFTGGLRDLRELALEPERLYRQLERVTVRHIGTLDDKALREELLEVEQVLCIVNNRRHARALFESIADKPGAFHLTTAMCAVHRRQVLVRIRQALKDGQPCRVVSTSLIEAGVDVDFPRLLRAEAGLDSIAQAAGRCNREGRRTAVDSEVRIFATLNEDWAPPPELKQFAQTTREVLHHHGDDPLSPTAIEAYFRLLYWQQDQRLDRYELLSLIEKGRLDGLPFETLEQKYRLIENTQRSVIIPFDQDARDAINRLSWVETAGAVARELQSYTVQVPQQGFRALEQAGVIVAVEPDKFGEQFVVLLDERPGELNDNLYSLQAGLNWHEPDFRSAESNLW</sequence>
<dbReference type="SMART" id="SM00487">
    <property type="entry name" value="DEXDc"/>
    <property type="match status" value="1"/>
</dbReference>
<dbReference type="GO" id="GO:0004518">
    <property type="term" value="F:nuclease activity"/>
    <property type="evidence" value="ECO:0007669"/>
    <property type="project" value="UniProtKB-KW"/>
</dbReference>
<feature type="domain" description="HD Cas3-type" evidence="11">
    <location>
        <begin position="12"/>
        <end position="173"/>
    </location>
</feature>
<dbReference type="NCBIfam" id="TIGR01596">
    <property type="entry name" value="cas3_HD"/>
    <property type="match status" value="1"/>
</dbReference>
<comment type="similarity">
    <text evidence="1">In the N-terminal section; belongs to the CRISPR-associated nuclease Cas3-HD family.</text>
</comment>
<dbReference type="InterPro" id="IPR011545">
    <property type="entry name" value="DEAD/DEAH_box_helicase_dom"/>
</dbReference>
<evidence type="ECO:0000256" key="6">
    <source>
        <dbReference type="ARBA" id="ARBA00022801"/>
    </source>
</evidence>
<evidence type="ECO:0000256" key="7">
    <source>
        <dbReference type="ARBA" id="ARBA00022806"/>
    </source>
</evidence>
<dbReference type="NCBIfam" id="TIGR01587">
    <property type="entry name" value="cas3_core"/>
    <property type="match status" value="1"/>
</dbReference>
<accession>A0A1I1MMM9</accession>
<dbReference type="Pfam" id="PF22590">
    <property type="entry name" value="Cas3-like_C_2"/>
    <property type="match status" value="1"/>
</dbReference>
<evidence type="ECO:0000313" key="12">
    <source>
        <dbReference type="EMBL" id="SFC86346.1"/>
    </source>
</evidence>
<keyword evidence="4" id="KW-0479">Metal-binding</keyword>
<dbReference type="InterPro" id="IPR006483">
    <property type="entry name" value="CRISPR-assoc_Cas3_HD"/>
</dbReference>
<dbReference type="Pfam" id="PF00270">
    <property type="entry name" value="DEAD"/>
    <property type="match status" value="1"/>
</dbReference>
<dbReference type="InterPro" id="IPR027417">
    <property type="entry name" value="P-loop_NTPase"/>
</dbReference>
<dbReference type="CDD" id="cd17930">
    <property type="entry name" value="DEXHc_cas3"/>
    <property type="match status" value="1"/>
</dbReference>
<evidence type="ECO:0000259" key="11">
    <source>
        <dbReference type="PROSITE" id="PS51643"/>
    </source>
</evidence>
<dbReference type="CDD" id="cd09641">
    <property type="entry name" value="Cas3''_I"/>
    <property type="match status" value="1"/>
</dbReference>
<keyword evidence="7" id="KW-0347">Helicase</keyword>
<evidence type="ECO:0000256" key="9">
    <source>
        <dbReference type="ARBA" id="ARBA00023118"/>
    </source>
</evidence>
<dbReference type="InterPro" id="IPR006674">
    <property type="entry name" value="HD_domain"/>
</dbReference>
<evidence type="ECO:0000256" key="3">
    <source>
        <dbReference type="ARBA" id="ARBA00022722"/>
    </source>
</evidence>
<keyword evidence="3" id="KW-0540">Nuclease</keyword>
<feature type="domain" description="Helicase ATP-binding" evidence="10">
    <location>
        <begin position="228"/>
        <end position="399"/>
    </location>
</feature>
<dbReference type="InterPro" id="IPR038257">
    <property type="entry name" value="CRISPR-assoc_Cas3_HD_sf"/>
</dbReference>
<dbReference type="GO" id="GO:0046872">
    <property type="term" value="F:metal ion binding"/>
    <property type="evidence" value="ECO:0007669"/>
    <property type="project" value="UniProtKB-KW"/>
</dbReference>